<reference evidence="1" key="1">
    <citation type="submission" date="2020-09" db="EMBL/GenBank/DDBJ databases">
        <title>De no assembly of potato wild relative species, Solanum commersonii.</title>
        <authorList>
            <person name="Cho K."/>
        </authorList>
    </citation>
    <scope>NUCLEOTIDE SEQUENCE</scope>
    <source>
        <strain evidence="1">LZ3.2</strain>
        <tissue evidence="1">Leaf</tissue>
    </source>
</reference>
<comment type="caution">
    <text evidence="1">The sequence shown here is derived from an EMBL/GenBank/DDBJ whole genome shotgun (WGS) entry which is preliminary data.</text>
</comment>
<accession>A0A9J5VZ90</accession>
<keyword evidence="2" id="KW-1185">Reference proteome</keyword>
<protein>
    <submittedName>
        <fullName evidence="1">Uncharacterized protein</fullName>
    </submittedName>
</protein>
<evidence type="ECO:0000313" key="2">
    <source>
        <dbReference type="Proteomes" id="UP000824120"/>
    </source>
</evidence>
<gene>
    <name evidence="1" type="ORF">H5410_064596</name>
</gene>
<dbReference type="Proteomes" id="UP000824120">
    <property type="component" value="Unassembled WGS sequence"/>
</dbReference>
<name>A0A9J5VZ90_SOLCO</name>
<proteinExistence type="predicted"/>
<dbReference type="AlphaFoldDB" id="A0A9J5VZ90"/>
<dbReference type="EMBL" id="JACXVP010000139">
    <property type="protein sequence ID" value="KAG5568391.1"/>
    <property type="molecule type" value="Genomic_DNA"/>
</dbReference>
<sequence length="84" mass="9436">MCQTLFVVRILRWQLNAGTTINSQILIEVSNCAESINNKQMHRSPFWGFHFKNNPTSFTWHLVATIGCGSRVINAGDSGELTIL</sequence>
<evidence type="ECO:0000313" key="1">
    <source>
        <dbReference type="EMBL" id="KAG5568391.1"/>
    </source>
</evidence>
<organism evidence="1 2">
    <name type="scientific">Solanum commersonii</name>
    <name type="common">Commerson's wild potato</name>
    <name type="synonym">Commerson's nightshade</name>
    <dbReference type="NCBI Taxonomy" id="4109"/>
    <lineage>
        <taxon>Eukaryota</taxon>
        <taxon>Viridiplantae</taxon>
        <taxon>Streptophyta</taxon>
        <taxon>Embryophyta</taxon>
        <taxon>Tracheophyta</taxon>
        <taxon>Spermatophyta</taxon>
        <taxon>Magnoliopsida</taxon>
        <taxon>eudicotyledons</taxon>
        <taxon>Gunneridae</taxon>
        <taxon>Pentapetalae</taxon>
        <taxon>asterids</taxon>
        <taxon>lamiids</taxon>
        <taxon>Solanales</taxon>
        <taxon>Solanaceae</taxon>
        <taxon>Solanoideae</taxon>
        <taxon>Solaneae</taxon>
        <taxon>Solanum</taxon>
    </lineage>
</organism>